<keyword evidence="1" id="KW-0812">Transmembrane</keyword>
<dbReference type="AlphaFoldDB" id="A0A512JS28"/>
<keyword evidence="3" id="KW-1185">Reference proteome</keyword>
<evidence type="ECO:0000256" key="1">
    <source>
        <dbReference type="SAM" id="Phobius"/>
    </source>
</evidence>
<accession>A0A512JS28</accession>
<dbReference type="EMBL" id="BJZV01000066">
    <property type="protein sequence ID" value="GEP12758.1"/>
    <property type="molecule type" value="Genomic_DNA"/>
</dbReference>
<feature type="transmembrane region" description="Helical" evidence="1">
    <location>
        <begin position="69"/>
        <end position="89"/>
    </location>
</feature>
<name>A0A512JS28_9HYPH</name>
<feature type="transmembrane region" description="Helical" evidence="1">
    <location>
        <begin position="109"/>
        <end position="132"/>
    </location>
</feature>
<evidence type="ECO:0000313" key="2">
    <source>
        <dbReference type="EMBL" id="GEP12758.1"/>
    </source>
</evidence>
<keyword evidence="1" id="KW-0472">Membrane</keyword>
<comment type="caution">
    <text evidence="2">The sequence shown here is derived from an EMBL/GenBank/DDBJ whole genome shotgun (WGS) entry which is preliminary data.</text>
</comment>
<organism evidence="2 3">
    <name type="scientific">Methylobacterium gnaphalii</name>
    <dbReference type="NCBI Taxonomy" id="1010610"/>
    <lineage>
        <taxon>Bacteria</taxon>
        <taxon>Pseudomonadati</taxon>
        <taxon>Pseudomonadota</taxon>
        <taxon>Alphaproteobacteria</taxon>
        <taxon>Hyphomicrobiales</taxon>
        <taxon>Methylobacteriaceae</taxon>
        <taxon>Methylobacterium</taxon>
    </lineage>
</organism>
<evidence type="ECO:0000313" key="3">
    <source>
        <dbReference type="Proteomes" id="UP000321750"/>
    </source>
</evidence>
<feature type="transmembrane region" description="Helical" evidence="1">
    <location>
        <begin position="27"/>
        <end position="48"/>
    </location>
</feature>
<gene>
    <name evidence="2" type="ORF">MGN01_46030</name>
</gene>
<reference evidence="2 3" key="1">
    <citation type="submission" date="2019-07" db="EMBL/GenBank/DDBJ databases">
        <title>Whole genome shotgun sequence of Methylobacterium gnaphalii NBRC 107716.</title>
        <authorList>
            <person name="Hosoyama A."/>
            <person name="Uohara A."/>
            <person name="Ohji S."/>
            <person name="Ichikawa N."/>
        </authorList>
    </citation>
    <scope>NUCLEOTIDE SEQUENCE [LARGE SCALE GENOMIC DNA]</scope>
    <source>
        <strain evidence="2 3">NBRC 107716</strain>
    </source>
</reference>
<proteinExistence type="predicted"/>
<keyword evidence="1" id="KW-1133">Transmembrane helix</keyword>
<protein>
    <submittedName>
        <fullName evidence="2">Uncharacterized protein</fullName>
    </submittedName>
</protein>
<dbReference type="Proteomes" id="UP000321750">
    <property type="component" value="Unassembled WGS sequence"/>
</dbReference>
<sequence>MVAAFAAGAALTPGALSSDAGRVLVIFLGLVAASLLPTITHLINSMTASGRSVHNLRRLEVEIQAAMDALFLMFGAVGVSVAALVSLSIEPASLLSEIPYLTDQILPRIGQALVVAPVALVLWRVGQIPAILRRTLKVRYESALEEAKTKLADKAPDTGAMRQSFPTHPDFGKVISLQDLQSKDG</sequence>